<dbReference type="Pfam" id="PF07690">
    <property type="entry name" value="MFS_1"/>
    <property type="match status" value="1"/>
</dbReference>
<feature type="transmembrane region" description="Helical" evidence="7">
    <location>
        <begin position="508"/>
        <end position="525"/>
    </location>
</feature>
<evidence type="ECO:0000256" key="6">
    <source>
        <dbReference type="SAM" id="MobiDB-lite"/>
    </source>
</evidence>
<keyword evidence="3 7" id="KW-0812">Transmembrane</keyword>
<dbReference type="SUPFAM" id="SSF103473">
    <property type="entry name" value="MFS general substrate transporter"/>
    <property type="match status" value="1"/>
</dbReference>
<dbReference type="Proteomes" id="UP001165080">
    <property type="component" value="Unassembled WGS sequence"/>
</dbReference>
<name>A0A9W6BIH2_9CHLO</name>
<keyword evidence="2" id="KW-0813">Transport</keyword>
<evidence type="ECO:0000256" key="7">
    <source>
        <dbReference type="SAM" id="Phobius"/>
    </source>
</evidence>
<reference evidence="8 9" key="1">
    <citation type="journal article" date="2023" name="Commun. Biol.">
        <title>Reorganization of the ancestral sex-determining regions during the evolution of trioecy in Pleodorina starrii.</title>
        <authorList>
            <person name="Takahashi K."/>
            <person name="Suzuki S."/>
            <person name="Kawai-Toyooka H."/>
            <person name="Yamamoto K."/>
            <person name="Hamaji T."/>
            <person name="Ootsuki R."/>
            <person name="Yamaguchi H."/>
            <person name="Kawachi M."/>
            <person name="Higashiyama T."/>
            <person name="Nozaki H."/>
        </authorList>
    </citation>
    <scope>NUCLEOTIDE SEQUENCE [LARGE SCALE GENOMIC DNA]</scope>
    <source>
        <strain evidence="8 9">NIES-4479</strain>
    </source>
</reference>
<evidence type="ECO:0000256" key="3">
    <source>
        <dbReference type="ARBA" id="ARBA00022692"/>
    </source>
</evidence>
<dbReference type="Gene3D" id="1.20.1250.20">
    <property type="entry name" value="MFS general substrate transporter like domains"/>
    <property type="match status" value="2"/>
</dbReference>
<dbReference type="InterPro" id="IPR011701">
    <property type="entry name" value="MFS"/>
</dbReference>
<dbReference type="GO" id="GO:0022857">
    <property type="term" value="F:transmembrane transporter activity"/>
    <property type="evidence" value="ECO:0007669"/>
    <property type="project" value="InterPro"/>
</dbReference>
<dbReference type="PANTHER" id="PTHR43791">
    <property type="entry name" value="PERMEASE-RELATED"/>
    <property type="match status" value="1"/>
</dbReference>
<comment type="subcellular location">
    <subcellularLocation>
        <location evidence="1">Membrane</location>
        <topology evidence="1">Multi-pass membrane protein</topology>
    </subcellularLocation>
</comment>
<proteinExistence type="predicted"/>
<feature type="compositionally biased region" description="Gly residues" evidence="6">
    <location>
        <begin position="232"/>
        <end position="246"/>
    </location>
</feature>
<gene>
    <name evidence="8" type="primary">PLEST011688</name>
    <name evidence="8" type="ORF">PLESTB_000626600</name>
</gene>
<feature type="transmembrane region" description="Helical" evidence="7">
    <location>
        <begin position="193"/>
        <end position="217"/>
    </location>
</feature>
<dbReference type="InterPro" id="IPR036259">
    <property type="entry name" value="MFS_trans_sf"/>
</dbReference>
<feature type="transmembrane region" description="Helical" evidence="7">
    <location>
        <begin position="151"/>
        <end position="173"/>
    </location>
</feature>
<dbReference type="AlphaFoldDB" id="A0A9W6BIH2"/>
<dbReference type="EMBL" id="BRXU01000006">
    <property type="protein sequence ID" value="GLC52415.1"/>
    <property type="molecule type" value="Genomic_DNA"/>
</dbReference>
<feature type="transmembrane region" description="Helical" evidence="7">
    <location>
        <begin position="381"/>
        <end position="403"/>
    </location>
</feature>
<evidence type="ECO:0000256" key="1">
    <source>
        <dbReference type="ARBA" id="ARBA00004141"/>
    </source>
</evidence>
<evidence type="ECO:0000256" key="4">
    <source>
        <dbReference type="ARBA" id="ARBA00022989"/>
    </source>
</evidence>
<protein>
    <recommendedName>
        <fullName evidence="10">Major facilitator superfamily (MFS) profile domain-containing protein</fullName>
    </recommendedName>
</protein>
<evidence type="ECO:0008006" key="10">
    <source>
        <dbReference type="Google" id="ProtNLM"/>
    </source>
</evidence>
<feature type="region of interest" description="Disordered" evidence="6">
    <location>
        <begin position="262"/>
        <end position="283"/>
    </location>
</feature>
<feature type="compositionally biased region" description="Gly residues" evidence="6">
    <location>
        <begin position="274"/>
        <end position="283"/>
    </location>
</feature>
<dbReference type="PANTHER" id="PTHR43791:SF36">
    <property type="entry name" value="TRANSPORTER, PUTATIVE (AFU_ORTHOLOGUE AFUA_6G08340)-RELATED"/>
    <property type="match status" value="1"/>
</dbReference>
<evidence type="ECO:0000256" key="2">
    <source>
        <dbReference type="ARBA" id="ARBA00022448"/>
    </source>
</evidence>
<evidence type="ECO:0000313" key="8">
    <source>
        <dbReference type="EMBL" id="GLC52415.1"/>
    </source>
</evidence>
<evidence type="ECO:0000313" key="9">
    <source>
        <dbReference type="Proteomes" id="UP001165080"/>
    </source>
</evidence>
<organism evidence="8 9">
    <name type="scientific">Pleodorina starrii</name>
    <dbReference type="NCBI Taxonomy" id="330485"/>
    <lineage>
        <taxon>Eukaryota</taxon>
        <taxon>Viridiplantae</taxon>
        <taxon>Chlorophyta</taxon>
        <taxon>core chlorophytes</taxon>
        <taxon>Chlorophyceae</taxon>
        <taxon>CS clade</taxon>
        <taxon>Chlamydomonadales</taxon>
        <taxon>Volvocaceae</taxon>
        <taxon>Pleodorina</taxon>
    </lineage>
</organism>
<feature type="transmembrane region" description="Helical" evidence="7">
    <location>
        <begin position="22"/>
        <end position="39"/>
    </location>
</feature>
<sequence>MFLEDLATITPTITAASVYRKVNWAILPLFCLIAGFCYIDRTNLSFASIQLNHDLDFNAQVYGLGSGLFFLGYSLFMVPSNIIMMRVGAPRWLGLLVTCWGAVAAMFAGVTNPLQFYSLRFLLGAVEAGAFPGMWYYLYLFYPVDQMTVPLSVLEAAVAVANVVSAPLAALLLTMGGVAGLAGWQWLFLLEGLATVVLGLTTASSLPLSLASATFLSGQERHWLVQRVEPPSGGGGGGGAGADGAGGGGMEGTGGMLLMSPSREREREAPPPGGRGGGGGGGGGGVRGAVVEAVLNGRVWYVAIMGLFKNMAANGILFWAPIINKALLERQDLDPVQLDWSTHRGGGLVTAASVGGPDGGGAAAATGGGDDDVEAVGGPRLSITAVLLTGVPFACGAVMSLWLGRRSQAKHERALHLAVPYLAAALLLASLPRLAATVPALGFVAVAAAVACVQGTNSIINSYVPLVASGPCVPVAMALYNAVANLGGLLGPWLIGELVLRTGGYGDAFRILGVLMGASAIMAWCTRTWGSRIGGGPGGPGGWGDDGPGGLGGKGGLLDLEDVVY</sequence>
<feature type="region of interest" description="Disordered" evidence="6">
    <location>
        <begin position="227"/>
        <end position="246"/>
    </location>
</feature>
<feature type="transmembrane region" description="Helical" evidence="7">
    <location>
        <begin position="92"/>
        <end position="111"/>
    </location>
</feature>
<feature type="transmembrane region" description="Helical" evidence="7">
    <location>
        <begin position="299"/>
        <end position="320"/>
    </location>
</feature>
<evidence type="ECO:0000256" key="5">
    <source>
        <dbReference type="ARBA" id="ARBA00023136"/>
    </source>
</evidence>
<dbReference type="GO" id="GO:0016020">
    <property type="term" value="C:membrane"/>
    <property type="evidence" value="ECO:0007669"/>
    <property type="project" value="UniProtKB-SubCell"/>
</dbReference>
<feature type="transmembrane region" description="Helical" evidence="7">
    <location>
        <begin position="472"/>
        <end position="496"/>
    </location>
</feature>
<feature type="transmembrane region" description="Helical" evidence="7">
    <location>
        <begin position="117"/>
        <end position="139"/>
    </location>
</feature>
<keyword evidence="4 7" id="KW-1133">Transmembrane helix</keyword>
<dbReference type="FunFam" id="1.20.1250.20:FF:001093">
    <property type="entry name" value="Predicted protein"/>
    <property type="match status" value="1"/>
</dbReference>
<accession>A0A9W6BIH2</accession>
<feature type="transmembrane region" description="Helical" evidence="7">
    <location>
        <begin position="415"/>
        <end position="434"/>
    </location>
</feature>
<keyword evidence="5 7" id="KW-0472">Membrane</keyword>
<keyword evidence="9" id="KW-1185">Reference proteome</keyword>
<comment type="caution">
    <text evidence="8">The sequence shown here is derived from an EMBL/GenBank/DDBJ whole genome shotgun (WGS) entry which is preliminary data.</text>
</comment>
<feature type="transmembrane region" description="Helical" evidence="7">
    <location>
        <begin position="59"/>
        <end position="80"/>
    </location>
</feature>